<gene>
    <name evidence="1" type="ORF">MERR_LOCUS27661</name>
</gene>
<dbReference type="EMBL" id="CACVBM020001229">
    <property type="protein sequence ID" value="CAA7040426.1"/>
    <property type="molecule type" value="Genomic_DNA"/>
</dbReference>
<evidence type="ECO:0000313" key="1">
    <source>
        <dbReference type="EMBL" id="CAA7040426.1"/>
    </source>
</evidence>
<organism evidence="1 2">
    <name type="scientific">Microthlaspi erraticum</name>
    <dbReference type="NCBI Taxonomy" id="1685480"/>
    <lineage>
        <taxon>Eukaryota</taxon>
        <taxon>Viridiplantae</taxon>
        <taxon>Streptophyta</taxon>
        <taxon>Embryophyta</taxon>
        <taxon>Tracheophyta</taxon>
        <taxon>Spermatophyta</taxon>
        <taxon>Magnoliopsida</taxon>
        <taxon>eudicotyledons</taxon>
        <taxon>Gunneridae</taxon>
        <taxon>Pentapetalae</taxon>
        <taxon>rosids</taxon>
        <taxon>malvids</taxon>
        <taxon>Brassicales</taxon>
        <taxon>Brassicaceae</taxon>
        <taxon>Coluteocarpeae</taxon>
        <taxon>Microthlaspi</taxon>
    </lineage>
</organism>
<reference evidence="1" key="1">
    <citation type="submission" date="2020-01" db="EMBL/GenBank/DDBJ databases">
        <authorList>
            <person name="Mishra B."/>
        </authorList>
    </citation>
    <scope>NUCLEOTIDE SEQUENCE [LARGE SCALE GENOMIC DNA]</scope>
</reference>
<accession>A0A6D2JME8</accession>
<name>A0A6D2JME8_9BRAS</name>
<sequence>MISHQVDRGRENSRSVVGFGRADYLVECSGRTRDDAFLVGRCDRARDTDRVDCRDERGDVFLFARRGRALDSMDVKVLRELIVGREFLGRPVCGVLSADARFKPSGPVFRSGGSPRVSEVSGGIVVEAMYGFSLCPLTVKSPPIGSHSTTAPKGRTSLILNGPDHLERSFPGKSFSLELNNNTWSFGAKLFGMILRSWKALFSPYRSLNSHMPDANLIKLISWINLLSPAVFRLKFNSLIAQAALYSSSTGK</sequence>
<dbReference type="Proteomes" id="UP000467841">
    <property type="component" value="Unassembled WGS sequence"/>
</dbReference>
<dbReference type="OrthoDB" id="10581299at2759"/>
<proteinExistence type="predicted"/>
<comment type="caution">
    <text evidence="1">The sequence shown here is derived from an EMBL/GenBank/DDBJ whole genome shotgun (WGS) entry which is preliminary data.</text>
</comment>
<protein>
    <submittedName>
        <fullName evidence="1">Uncharacterized protein</fullName>
    </submittedName>
</protein>
<keyword evidence="2" id="KW-1185">Reference proteome</keyword>
<dbReference type="AlphaFoldDB" id="A0A6D2JME8"/>
<evidence type="ECO:0000313" key="2">
    <source>
        <dbReference type="Proteomes" id="UP000467841"/>
    </source>
</evidence>